<accession>A0A9X3ISY1</accession>
<name>A0A9X3ISY1_9GAMM</name>
<evidence type="ECO:0000313" key="1">
    <source>
        <dbReference type="EMBL" id="MCY0965720.1"/>
    </source>
</evidence>
<sequence length="48" mass="5018">MPAWLTAPGRLCILRSLAIPAADFPSVFLSCGIPIADHPCTIRVAPAS</sequence>
<reference evidence="1" key="1">
    <citation type="submission" date="2022-11" db="EMBL/GenBank/DDBJ databases">
        <title>Parathalassolutuus dongxingensis gen. nov., sp. nov., a novel member of family Oceanospirillaceae isolated from a coastal shrimp pond in Guangxi, China.</title>
        <authorList>
            <person name="Chen H."/>
        </authorList>
    </citation>
    <scope>NUCLEOTIDE SEQUENCE</scope>
    <source>
        <strain evidence="1">G-43</strain>
    </source>
</reference>
<proteinExistence type="predicted"/>
<dbReference type="Proteomes" id="UP001150830">
    <property type="component" value="Unassembled WGS sequence"/>
</dbReference>
<evidence type="ECO:0000313" key="2">
    <source>
        <dbReference type="Proteomes" id="UP001150830"/>
    </source>
</evidence>
<dbReference type="EMBL" id="JAPNOA010000028">
    <property type="protein sequence ID" value="MCY0965720.1"/>
    <property type="molecule type" value="Genomic_DNA"/>
</dbReference>
<comment type="caution">
    <text evidence="1">The sequence shown here is derived from an EMBL/GenBank/DDBJ whole genome shotgun (WGS) entry which is preliminary data.</text>
</comment>
<dbReference type="RefSeq" id="WP_283173932.1">
    <property type="nucleotide sequence ID" value="NZ_JAPNOA010000028.1"/>
</dbReference>
<dbReference type="AlphaFoldDB" id="A0A9X3ISY1"/>
<keyword evidence="2" id="KW-1185">Reference proteome</keyword>
<organism evidence="1 2">
    <name type="scientific">Parathalassolituus penaei</name>
    <dbReference type="NCBI Taxonomy" id="2997323"/>
    <lineage>
        <taxon>Bacteria</taxon>
        <taxon>Pseudomonadati</taxon>
        <taxon>Pseudomonadota</taxon>
        <taxon>Gammaproteobacteria</taxon>
        <taxon>Oceanospirillales</taxon>
        <taxon>Oceanospirillaceae</taxon>
        <taxon>Parathalassolituus</taxon>
    </lineage>
</organism>
<gene>
    <name evidence="1" type="ORF">OUO13_11015</name>
</gene>
<protein>
    <submittedName>
        <fullName evidence="1">Uncharacterized protein</fullName>
    </submittedName>
</protein>